<dbReference type="GO" id="GO:0019622">
    <property type="term" value="P:3-(3-hydroxy)phenylpropionate catabolic process"/>
    <property type="evidence" value="ECO:0007669"/>
    <property type="project" value="TreeGrafter"/>
</dbReference>
<evidence type="ECO:0000259" key="2">
    <source>
        <dbReference type="Pfam" id="PF01494"/>
    </source>
</evidence>
<dbReference type="OrthoDB" id="9791689at2"/>
<dbReference type="Pfam" id="PF01494">
    <property type="entry name" value="FAD_binding_3"/>
    <property type="match status" value="1"/>
</dbReference>
<keyword evidence="1" id="KW-0560">Oxidoreductase</keyword>
<dbReference type="PRINTS" id="PR00420">
    <property type="entry name" value="RNGMNOXGNASE"/>
</dbReference>
<dbReference type="InterPro" id="IPR050631">
    <property type="entry name" value="PheA/TfdB_FAD_monoxygenase"/>
</dbReference>
<dbReference type="GO" id="GO:0071949">
    <property type="term" value="F:FAD binding"/>
    <property type="evidence" value="ECO:0007669"/>
    <property type="project" value="InterPro"/>
</dbReference>
<sequence>MAACADVLEGLAAIGSLGRVAVEIRVGSVEEKQAHGRIGRGCAMRVKGRWAHGARRGSKGSACPPGGQKYRHQTSVTFHCEISRLRQPDIQAIFAPQGCCEDSMADPKPVLVVGAGPVGLVAAAELIRHGVPVTVLEEGTELSGEMRGSTFHAPTLDMLAEYGAAERMVEQGFVAPLMQYRRRDHGVIATFDFGVLADVTRHPFRLQCEQFKLTRILHDILKDKPGFSIRFGAKVAAVADEGSHVVATLADGTRIEGSHVIGCDGAHSAVRKSAGLSFEGFTWPERFLVLSTPFDFRSIIPDLADVSYYADPEEWFFLLRVPGGEPGGLWRAMFPTSAELSDEEILSPEFARARFARIKAGRDDYPTRHRTLYRVHQRVAETFRKGRILLAGDAAHINNPLGGMGLNGGVHDAVNLGAKLARVWHGDAEDVLDLYDRQRRGVTVEHVQRQTITNKQNLEAKEPEAQAAFRDRMAEAASDPAKAHAYLLQVSMINSLRRAAEID</sequence>
<protein>
    <submittedName>
        <fullName evidence="3">FAD-binding protein</fullName>
    </submittedName>
</protein>
<feature type="domain" description="FAD-binding" evidence="2">
    <location>
        <begin position="109"/>
        <end position="449"/>
    </location>
</feature>
<reference evidence="3 4" key="1">
    <citation type="submission" date="2019-01" db="EMBL/GenBank/DDBJ databases">
        <authorList>
            <person name="Chen W.-M."/>
        </authorList>
    </citation>
    <scope>NUCLEOTIDE SEQUENCE [LARGE SCALE GENOMIC DNA]</scope>
    <source>
        <strain evidence="3 4">CCP-6</strain>
    </source>
</reference>
<keyword evidence="4" id="KW-1185">Reference proteome</keyword>
<gene>
    <name evidence="3" type="ORF">EOD42_08345</name>
</gene>
<dbReference type="EMBL" id="SACL01000002">
    <property type="protein sequence ID" value="RVT97799.1"/>
    <property type="molecule type" value="Genomic_DNA"/>
</dbReference>
<evidence type="ECO:0000313" key="3">
    <source>
        <dbReference type="EMBL" id="RVT97799.1"/>
    </source>
</evidence>
<dbReference type="Proteomes" id="UP000282957">
    <property type="component" value="Unassembled WGS sequence"/>
</dbReference>
<dbReference type="SUPFAM" id="SSF51905">
    <property type="entry name" value="FAD/NAD(P)-binding domain"/>
    <property type="match status" value="1"/>
</dbReference>
<evidence type="ECO:0000256" key="1">
    <source>
        <dbReference type="ARBA" id="ARBA00023002"/>
    </source>
</evidence>
<dbReference type="InterPro" id="IPR002938">
    <property type="entry name" value="FAD-bd"/>
</dbReference>
<dbReference type="InterPro" id="IPR036188">
    <property type="entry name" value="FAD/NAD-bd_sf"/>
</dbReference>
<accession>A0A437MJJ4</accession>
<organism evidence="3 4">
    <name type="scientific">Rhodovarius crocodyli</name>
    <dbReference type="NCBI Taxonomy" id="1979269"/>
    <lineage>
        <taxon>Bacteria</taxon>
        <taxon>Pseudomonadati</taxon>
        <taxon>Pseudomonadota</taxon>
        <taxon>Alphaproteobacteria</taxon>
        <taxon>Acetobacterales</taxon>
        <taxon>Roseomonadaceae</taxon>
        <taxon>Rhodovarius</taxon>
    </lineage>
</organism>
<comment type="caution">
    <text evidence="3">The sequence shown here is derived from an EMBL/GenBank/DDBJ whole genome shotgun (WGS) entry which is preliminary data.</text>
</comment>
<dbReference type="GO" id="GO:0008688">
    <property type="term" value="F:3-(3-hydroxyphenyl)propionate hydroxylase activity"/>
    <property type="evidence" value="ECO:0007669"/>
    <property type="project" value="TreeGrafter"/>
</dbReference>
<dbReference type="AlphaFoldDB" id="A0A437MJJ4"/>
<evidence type="ECO:0000313" key="4">
    <source>
        <dbReference type="Proteomes" id="UP000282957"/>
    </source>
</evidence>
<name>A0A437MJJ4_9PROT</name>
<dbReference type="Gene3D" id="3.30.70.2450">
    <property type="match status" value="1"/>
</dbReference>
<dbReference type="PANTHER" id="PTHR43476:SF3">
    <property type="entry name" value="FAD-BINDING MONOOXYGENASE"/>
    <property type="match status" value="1"/>
</dbReference>
<dbReference type="Gene3D" id="3.50.50.60">
    <property type="entry name" value="FAD/NAD(P)-binding domain"/>
    <property type="match status" value="1"/>
</dbReference>
<dbReference type="PANTHER" id="PTHR43476">
    <property type="entry name" value="3-(3-HYDROXY-PHENYL)PROPIONATE/3-HYDROXYCINNAMIC ACID HYDROXYLASE"/>
    <property type="match status" value="1"/>
</dbReference>
<proteinExistence type="predicted"/>